<accession>A0A8T0AH76</accession>
<comment type="subcellular location">
    <subcellularLocation>
        <location evidence="2">Cytoplasm</location>
        <location evidence="2">P-body</location>
    </subcellularLocation>
    <subcellularLocation>
        <location evidence="1">Nucleus</location>
    </subcellularLocation>
</comment>
<dbReference type="EMBL" id="JABFDY010000022">
    <property type="protein sequence ID" value="KAF7690976.1"/>
    <property type="molecule type" value="Genomic_DNA"/>
</dbReference>
<keyword evidence="6" id="KW-0539">Nucleus</keyword>
<evidence type="ECO:0000256" key="5">
    <source>
        <dbReference type="ARBA" id="ARBA00022884"/>
    </source>
</evidence>
<evidence type="ECO:0000256" key="4">
    <source>
        <dbReference type="ARBA" id="ARBA00022490"/>
    </source>
</evidence>
<name>A0A8T0AH76_SILME</name>
<dbReference type="PANTHER" id="PTHR16135:SF2">
    <property type="entry name" value="SHIFTLESS ANTIVIRAL INHIBITOR OF RIBOSOMAL FRAMESHIFTING PROTEIN"/>
    <property type="match status" value="1"/>
</dbReference>
<dbReference type="GO" id="GO:1990825">
    <property type="term" value="F:sequence-specific mRNA binding"/>
    <property type="evidence" value="ECO:0007669"/>
    <property type="project" value="TreeGrafter"/>
</dbReference>
<sequence length="331" mass="38714">MSRLQEEVELEKCVRRLREMFHGKLPIDKSVLLMRRYRNNYQLVAKVIVLMKDQDLDEEDKWSLENDQVVKNVVEKLQNEEKEKETRNDRPSGASNDARSSKQPKANKVPRDDKDIQELGKKLRVLPLTEKNKRMFDRAQQNQMPSVEHQFACEMCDKSWWRKVPERKRVSRCRLCRQKYEPVPADKMWGIAEFMCPYCTRSFKGFGRMDLGSPCYICRSIVMPTRILPPRKNLINRGLRRRHQHSCLAEDCYNRQEPHVPDTECVHPVSRMRNGKPQVLNPSHLHISSGSTVNTCLSQGSLLEDLYDIILDDIHEESENDNNDSDSSTSS</sequence>
<protein>
    <submittedName>
        <fullName evidence="8">Uncharacterized protein</fullName>
    </submittedName>
</protein>
<comment type="similarity">
    <text evidence="3">Belongs to the SHFL family.</text>
</comment>
<dbReference type="Proteomes" id="UP000606274">
    <property type="component" value="Unassembled WGS sequence"/>
</dbReference>
<dbReference type="GO" id="GO:0043022">
    <property type="term" value="F:ribosome binding"/>
    <property type="evidence" value="ECO:0007669"/>
    <property type="project" value="TreeGrafter"/>
</dbReference>
<keyword evidence="5" id="KW-0694">RNA-binding</keyword>
<dbReference type="GO" id="GO:0000932">
    <property type="term" value="C:P-body"/>
    <property type="evidence" value="ECO:0007669"/>
    <property type="project" value="UniProtKB-SubCell"/>
</dbReference>
<evidence type="ECO:0000256" key="3">
    <source>
        <dbReference type="ARBA" id="ARBA00005469"/>
    </source>
</evidence>
<evidence type="ECO:0000256" key="7">
    <source>
        <dbReference type="SAM" id="MobiDB-lite"/>
    </source>
</evidence>
<dbReference type="GO" id="GO:0045087">
    <property type="term" value="P:innate immune response"/>
    <property type="evidence" value="ECO:0007669"/>
    <property type="project" value="TreeGrafter"/>
</dbReference>
<dbReference type="PANTHER" id="PTHR16135">
    <property type="entry name" value="REPRESSOR OF YIELD OF DENV PROTEIN"/>
    <property type="match status" value="1"/>
</dbReference>
<gene>
    <name evidence="8" type="ORF">HF521_011273</name>
</gene>
<feature type="compositionally biased region" description="Basic and acidic residues" evidence="7">
    <location>
        <begin position="77"/>
        <end position="90"/>
    </location>
</feature>
<dbReference type="Pfam" id="PF15135">
    <property type="entry name" value="UPF0515"/>
    <property type="match status" value="1"/>
</dbReference>
<reference evidence="8" key="1">
    <citation type="submission" date="2020-08" db="EMBL/GenBank/DDBJ databases">
        <title>Chromosome-level assembly of Southern catfish (Silurus meridionalis) provides insights into visual adaptation to the nocturnal and benthic lifestyles.</title>
        <authorList>
            <person name="Zhang Y."/>
            <person name="Wang D."/>
            <person name="Peng Z."/>
        </authorList>
    </citation>
    <scope>NUCLEOTIDE SEQUENCE</scope>
    <source>
        <strain evidence="8">SWU-2019-XX</strain>
        <tissue evidence="8">Muscle</tissue>
    </source>
</reference>
<feature type="region of interest" description="Disordered" evidence="7">
    <location>
        <begin position="77"/>
        <end position="114"/>
    </location>
</feature>
<dbReference type="OrthoDB" id="9423182at2759"/>
<dbReference type="InterPro" id="IPR026795">
    <property type="entry name" value="SHFL"/>
</dbReference>
<dbReference type="GO" id="GO:0075523">
    <property type="term" value="P:viral translational frameshifting"/>
    <property type="evidence" value="ECO:0007669"/>
    <property type="project" value="TreeGrafter"/>
</dbReference>
<keyword evidence="9" id="KW-1185">Reference proteome</keyword>
<comment type="caution">
    <text evidence="8">The sequence shown here is derived from an EMBL/GenBank/DDBJ whole genome shotgun (WGS) entry which is preliminary data.</text>
</comment>
<keyword evidence="4" id="KW-0963">Cytoplasm</keyword>
<dbReference type="GO" id="GO:0005634">
    <property type="term" value="C:nucleus"/>
    <property type="evidence" value="ECO:0007669"/>
    <property type="project" value="UniProtKB-SubCell"/>
</dbReference>
<evidence type="ECO:0000256" key="2">
    <source>
        <dbReference type="ARBA" id="ARBA00004201"/>
    </source>
</evidence>
<evidence type="ECO:0000313" key="8">
    <source>
        <dbReference type="EMBL" id="KAF7690976.1"/>
    </source>
</evidence>
<feature type="compositionally biased region" description="Polar residues" evidence="7">
    <location>
        <begin position="93"/>
        <end position="104"/>
    </location>
</feature>
<evidence type="ECO:0000256" key="1">
    <source>
        <dbReference type="ARBA" id="ARBA00004123"/>
    </source>
</evidence>
<dbReference type="AlphaFoldDB" id="A0A8T0AH76"/>
<organism evidence="8 9">
    <name type="scientific">Silurus meridionalis</name>
    <name type="common">Southern catfish</name>
    <name type="synonym">Silurus soldatovi meridionalis</name>
    <dbReference type="NCBI Taxonomy" id="175797"/>
    <lineage>
        <taxon>Eukaryota</taxon>
        <taxon>Metazoa</taxon>
        <taxon>Chordata</taxon>
        <taxon>Craniata</taxon>
        <taxon>Vertebrata</taxon>
        <taxon>Euteleostomi</taxon>
        <taxon>Actinopterygii</taxon>
        <taxon>Neopterygii</taxon>
        <taxon>Teleostei</taxon>
        <taxon>Ostariophysi</taxon>
        <taxon>Siluriformes</taxon>
        <taxon>Siluridae</taxon>
        <taxon>Silurus</taxon>
    </lineage>
</organism>
<evidence type="ECO:0000313" key="9">
    <source>
        <dbReference type="Proteomes" id="UP000606274"/>
    </source>
</evidence>
<proteinExistence type="inferred from homology"/>
<evidence type="ECO:0000256" key="6">
    <source>
        <dbReference type="ARBA" id="ARBA00023242"/>
    </source>
</evidence>